<feature type="domain" description="Phospholipase A2-like central" evidence="9">
    <location>
        <begin position="21"/>
        <end position="139"/>
    </location>
</feature>
<dbReference type="AlphaFoldDB" id="A0A8T1N187"/>
<feature type="binding site" evidence="5">
    <location>
        <position position="49"/>
    </location>
    <ligand>
        <name>Ca(2+)</name>
        <dbReference type="ChEBI" id="CHEBI:29108"/>
    </ligand>
</feature>
<keyword evidence="3 6" id="KW-1015">Disulfide bond</keyword>
<protein>
    <submittedName>
        <fullName evidence="10">Phospholipase A2, group IID</fullName>
    </submittedName>
</protein>
<feature type="disulfide bond" evidence="6">
    <location>
        <begin position="69"/>
        <end position="145"/>
    </location>
</feature>
<dbReference type="InterPro" id="IPR036444">
    <property type="entry name" value="PLipase_A2_dom_sf"/>
</dbReference>
<dbReference type="PRINTS" id="PR00389">
    <property type="entry name" value="PHPHLIPASEA2"/>
</dbReference>
<evidence type="ECO:0000256" key="6">
    <source>
        <dbReference type="PIRSR" id="PIRSR601211-3"/>
    </source>
</evidence>
<proteinExistence type="inferred from homology"/>
<keyword evidence="5" id="KW-0479">Metal-binding</keyword>
<evidence type="ECO:0000256" key="7">
    <source>
        <dbReference type="RuleBase" id="RU003654"/>
    </source>
</evidence>
<evidence type="ECO:0000256" key="8">
    <source>
        <dbReference type="RuleBase" id="RU361236"/>
    </source>
</evidence>
<feature type="signal peptide" evidence="8">
    <location>
        <begin position="1"/>
        <end position="20"/>
    </location>
</feature>
<dbReference type="SUPFAM" id="SSF48619">
    <property type="entry name" value="Phospholipase A2, PLA2"/>
    <property type="match status" value="1"/>
</dbReference>
<evidence type="ECO:0000256" key="5">
    <source>
        <dbReference type="PIRSR" id="PIRSR601211-2"/>
    </source>
</evidence>
<feature type="disulfide bond" evidence="6">
    <location>
        <begin position="63"/>
        <end position="118"/>
    </location>
</feature>
<dbReference type="InterPro" id="IPR033113">
    <property type="entry name" value="PLA2_histidine"/>
</dbReference>
<reference evidence="10" key="1">
    <citation type="submission" date="2021-04" db="EMBL/GenBank/DDBJ databases">
        <title>Tracking the recruitment and evolution of snake toxins using the evolutionary context provided by the Bothrops jararaca genome.</title>
        <authorList>
            <person name="Almeida D."/>
            <person name="Viala V.L."/>
            <person name="Nachtigall P.G."/>
            <person name="Michael B."/>
            <person name="Gibbs H.L."/>
            <person name="Serrano S.T."/>
            <person name="Ho P.L."/>
            <person name="Da Silva A.M.M."/>
            <person name="Nishiyama M.Y. Jr."/>
            <person name="Junqueira-De-Azevedo I.L."/>
        </authorList>
    </citation>
    <scope>NUCLEOTIDE SEQUENCE [LARGE SCALE GENOMIC DNA]</scope>
    <source>
        <strain evidence="10">BSP84406</strain>
    </source>
</reference>
<dbReference type="GO" id="GO:0042130">
    <property type="term" value="P:negative regulation of T cell proliferation"/>
    <property type="evidence" value="ECO:0007669"/>
    <property type="project" value="TreeGrafter"/>
</dbReference>
<feature type="active site" evidence="4">
    <location>
        <position position="112"/>
    </location>
</feature>
<feature type="disulfide bond" evidence="6">
    <location>
        <begin position="97"/>
        <end position="109"/>
    </location>
</feature>
<dbReference type="CDD" id="cd00125">
    <property type="entry name" value="PLA2c"/>
    <property type="match status" value="1"/>
</dbReference>
<dbReference type="Pfam" id="PF00068">
    <property type="entry name" value="Phospholip_A2_1"/>
    <property type="match status" value="1"/>
</dbReference>
<feature type="binding site" evidence="5">
    <location>
        <position position="68"/>
    </location>
    <ligand>
        <name>Ca(2+)</name>
        <dbReference type="ChEBI" id="CHEBI:29108"/>
    </ligand>
</feature>
<feature type="active site" evidence="4">
    <location>
        <position position="67"/>
    </location>
</feature>
<evidence type="ECO:0000259" key="9">
    <source>
        <dbReference type="SMART" id="SM00085"/>
    </source>
</evidence>
<organism evidence="10 11">
    <name type="scientific">Bothrops jararaca</name>
    <name type="common">Jararaca</name>
    <name type="synonym">Bothrops jajaraca</name>
    <dbReference type="NCBI Taxonomy" id="8724"/>
    <lineage>
        <taxon>Eukaryota</taxon>
        <taxon>Metazoa</taxon>
        <taxon>Chordata</taxon>
        <taxon>Craniata</taxon>
        <taxon>Vertebrata</taxon>
        <taxon>Euteleostomi</taxon>
        <taxon>Lepidosauria</taxon>
        <taxon>Squamata</taxon>
        <taxon>Bifurcata</taxon>
        <taxon>Unidentata</taxon>
        <taxon>Episquamata</taxon>
        <taxon>Toxicofera</taxon>
        <taxon>Serpentes</taxon>
        <taxon>Colubroidea</taxon>
        <taxon>Viperidae</taxon>
        <taxon>Crotalinae</taxon>
        <taxon>Bothrops</taxon>
    </lineage>
</organism>
<keyword evidence="8" id="KW-0732">Signal</keyword>
<evidence type="ECO:0000313" key="10">
    <source>
        <dbReference type="EMBL" id="KAG5858195.1"/>
    </source>
</evidence>
<feature type="disulfide bond" evidence="6">
    <location>
        <begin position="70"/>
        <end position="111"/>
    </location>
</feature>
<dbReference type="PANTHER" id="PTHR11716">
    <property type="entry name" value="PHOSPHOLIPASE A2 FAMILY MEMBER"/>
    <property type="match status" value="1"/>
</dbReference>
<dbReference type="GO" id="GO:0005543">
    <property type="term" value="F:phospholipid binding"/>
    <property type="evidence" value="ECO:0007669"/>
    <property type="project" value="TreeGrafter"/>
</dbReference>
<dbReference type="EMBL" id="JAGTXL010027668">
    <property type="protein sequence ID" value="KAG5858195.1"/>
    <property type="molecule type" value="Genomic_DNA"/>
</dbReference>
<sequence>MGPSVLLLLLLTSELTMIHGGLVQLYRMVTEVTGKKAVPYYSSYGCHCGLGGRGRPKDTTDRCCQRHDCCYHQLQKRGCRPQITCYPYSYRWGEIQCGSSANWCQQESCSCDRALALCLKQNVGRYQKKYTFYPNFLCRGPAPHC</sequence>
<dbReference type="PANTHER" id="PTHR11716:SF9">
    <property type="entry name" value="PHOSPHOLIPASE A2, MEMBRANE ASSOCIATED"/>
    <property type="match status" value="1"/>
</dbReference>
<dbReference type="GO" id="GO:0050482">
    <property type="term" value="P:arachidonate secretion"/>
    <property type="evidence" value="ECO:0007669"/>
    <property type="project" value="InterPro"/>
</dbReference>
<dbReference type="InterPro" id="IPR001211">
    <property type="entry name" value="PLA2"/>
</dbReference>
<feature type="disulfide bond" evidence="6">
    <location>
        <begin position="46"/>
        <end position="138"/>
    </location>
</feature>
<keyword evidence="11" id="KW-1185">Reference proteome</keyword>
<evidence type="ECO:0000256" key="3">
    <source>
        <dbReference type="ARBA" id="ARBA00023157"/>
    </source>
</evidence>
<keyword evidence="2 8" id="KW-0964">Secreted</keyword>
<name>A0A8T1N187_BOTJA</name>
<dbReference type="GO" id="GO:0047498">
    <property type="term" value="F:calcium-dependent phospholipase A2 activity"/>
    <property type="evidence" value="ECO:0007669"/>
    <property type="project" value="TreeGrafter"/>
</dbReference>
<dbReference type="GO" id="GO:0006644">
    <property type="term" value="P:phospholipid metabolic process"/>
    <property type="evidence" value="ECO:0007669"/>
    <property type="project" value="InterPro"/>
</dbReference>
<comment type="caution">
    <text evidence="10">The sequence shown here is derived from an EMBL/GenBank/DDBJ whole genome shotgun (WGS) entry which is preliminary data.</text>
</comment>
<dbReference type="Proteomes" id="UP000681084">
    <property type="component" value="Unassembled WGS sequence"/>
</dbReference>
<evidence type="ECO:0000256" key="2">
    <source>
        <dbReference type="ARBA" id="ARBA00022525"/>
    </source>
</evidence>
<evidence type="ECO:0000313" key="11">
    <source>
        <dbReference type="Proteomes" id="UP000681084"/>
    </source>
</evidence>
<comment type="similarity">
    <text evidence="7">Belongs to the phospholipase A2 family.</text>
</comment>
<keyword evidence="5" id="KW-0106">Calcium</keyword>
<feature type="disulfide bond" evidence="6">
    <location>
        <begin position="79"/>
        <end position="104"/>
    </location>
</feature>
<feature type="chain" id="PRO_5035963140" evidence="8">
    <location>
        <begin position="21"/>
        <end position="145"/>
    </location>
</feature>
<accession>A0A8T1N187</accession>
<comment type="subcellular location">
    <subcellularLocation>
        <location evidence="1 8">Secreted</location>
    </subcellularLocation>
</comment>
<dbReference type="Gene3D" id="1.20.90.10">
    <property type="entry name" value="Phospholipase A2 domain"/>
    <property type="match status" value="1"/>
</dbReference>
<dbReference type="FunFam" id="1.20.90.10:FF:000001">
    <property type="entry name" value="Basic phospholipase A2 homolog"/>
    <property type="match status" value="1"/>
</dbReference>
<dbReference type="PROSITE" id="PS00118">
    <property type="entry name" value="PA2_HIS"/>
    <property type="match status" value="1"/>
</dbReference>
<dbReference type="SMART" id="SM00085">
    <property type="entry name" value="PA2c"/>
    <property type="match status" value="1"/>
</dbReference>
<evidence type="ECO:0000256" key="1">
    <source>
        <dbReference type="ARBA" id="ARBA00004613"/>
    </source>
</evidence>
<dbReference type="GO" id="GO:0005576">
    <property type="term" value="C:extracellular region"/>
    <property type="evidence" value="ECO:0007669"/>
    <property type="project" value="UniProtKB-SubCell"/>
</dbReference>
<comment type="cofactor">
    <cofactor evidence="5">
        <name>Ca(2+)</name>
        <dbReference type="ChEBI" id="CHEBI:29108"/>
    </cofactor>
    <text evidence="5">Binds 1 Ca(2+) ion per subunit.</text>
</comment>
<gene>
    <name evidence="10" type="ORF">JKG30_000045</name>
</gene>
<feature type="binding site" evidence="5">
    <location>
        <position position="51"/>
    </location>
    <ligand>
        <name>Ca(2+)</name>
        <dbReference type="ChEBI" id="CHEBI:29108"/>
    </ligand>
</feature>
<evidence type="ECO:0000256" key="4">
    <source>
        <dbReference type="PIRSR" id="PIRSR601211-1"/>
    </source>
</evidence>
<dbReference type="GO" id="GO:0005509">
    <property type="term" value="F:calcium ion binding"/>
    <property type="evidence" value="ECO:0007669"/>
    <property type="project" value="InterPro"/>
</dbReference>
<dbReference type="GO" id="GO:0016042">
    <property type="term" value="P:lipid catabolic process"/>
    <property type="evidence" value="ECO:0007669"/>
    <property type="project" value="InterPro"/>
</dbReference>
<feature type="disulfide bond" evidence="6">
    <location>
        <begin position="48"/>
        <end position="64"/>
    </location>
</feature>
<dbReference type="InterPro" id="IPR016090">
    <property type="entry name" value="PLA2-like_dom"/>
</dbReference>